<evidence type="ECO:0000256" key="5">
    <source>
        <dbReference type="ARBA" id="ARBA00022781"/>
    </source>
</evidence>
<evidence type="ECO:0000256" key="11">
    <source>
        <dbReference type="SAM" id="Coils"/>
    </source>
</evidence>
<keyword evidence="9 10" id="KW-0472">Membrane</keyword>
<protein>
    <recommendedName>
        <fullName evidence="10">ATP synthase subunit d, mitochondrial</fullName>
    </recommendedName>
</protein>
<feature type="coiled-coil region" evidence="11">
    <location>
        <begin position="90"/>
        <end position="125"/>
    </location>
</feature>
<keyword evidence="7 10" id="KW-0406">Ion transport</keyword>
<gene>
    <name evidence="12" type="ORF">PEVE_00014894</name>
</gene>
<evidence type="ECO:0000313" key="13">
    <source>
        <dbReference type="Proteomes" id="UP001159427"/>
    </source>
</evidence>
<comment type="caution">
    <text evidence="12">The sequence shown here is derived from an EMBL/GenBank/DDBJ whole genome shotgun (WGS) entry which is preliminary data.</text>
</comment>
<proteinExistence type="inferred from homology"/>
<accession>A0ABN8RYJ9</accession>
<keyword evidence="3 10" id="KW-0813">Transport</keyword>
<dbReference type="Pfam" id="PF05873">
    <property type="entry name" value="Mt_ATP-synt_D"/>
    <property type="match status" value="1"/>
</dbReference>
<dbReference type="InterPro" id="IPR008689">
    <property type="entry name" value="ATP_synth_F0_dsu_mt"/>
</dbReference>
<dbReference type="EMBL" id="CALNXI010002131">
    <property type="protein sequence ID" value="CAH3183455.1"/>
    <property type="molecule type" value="Genomic_DNA"/>
</dbReference>
<evidence type="ECO:0000256" key="2">
    <source>
        <dbReference type="ARBA" id="ARBA00006842"/>
    </source>
</evidence>
<dbReference type="PANTHER" id="PTHR12700">
    <property type="entry name" value="ATP SYNTHASE SUBUNIT D, MITOCHONDRIAL"/>
    <property type="match status" value="1"/>
</dbReference>
<evidence type="ECO:0000256" key="7">
    <source>
        <dbReference type="ARBA" id="ARBA00023065"/>
    </source>
</evidence>
<dbReference type="InterPro" id="IPR036228">
    <property type="entry name" value="ATP_synth_F0_dsu_sf_mt"/>
</dbReference>
<keyword evidence="13" id="KW-1185">Reference proteome</keyword>
<dbReference type="SUPFAM" id="SSF161065">
    <property type="entry name" value="ATP synthase D chain-like"/>
    <property type="match status" value="1"/>
</dbReference>
<keyword evidence="6 10" id="KW-0999">Mitochondrion inner membrane</keyword>
<dbReference type="Gene3D" id="6.10.280.70">
    <property type="match status" value="1"/>
</dbReference>
<evidence type="ECO:0000256" key="4">
    <source>
        <dbReference type="ARBA" id="ARBA00022547"/>
    </source>
</evidence>
<name>A0ABN8RYJ9_9CNID</name>
<comment type="subcellular location">
    <subcellularLocation>
        <location evidence="1 10">Mitochondrion inner membrane</location>
    </subcellularLocation>
</comment>
<keyword evidence="8 10" id="KW-0496">Mitochondrion</keyword>
<dbReference type="PIRSF" id="PIRSF005514">
    <property type="entry name" value="ATPase_F0_D_mt"/>
    <property type="match status" value="1"/>
</dbReference>
<evidence type="ECO:0000256" key="6">
    <source>
        <dbReference type="ARBA" id="ARBA00022792"/>
    </source>
</evidence>
<dbReference type="Proteomes" id="UP001159427">
    <property type="component" value="Unassembled WGS sequence"/>
</dbReference>
<sequence>MAARRIGQFVPDWIKIATKVPNEAKPNMNSLRMQYETIKTSLDAVAAKPEPINWDYYAKNIAKPGMVEAFRKAYEAITVPYPKDKETPIIDQKEKELEEHAVKTVKLANEEIARYEAELQKIKSMKPFEEMTVDDYLALHPEIRKQAEAEIARNDWSH</sequence>
<evidence type="ECO:0000256" key="9">
    <source>
        <dbReference type="ARBA" id="ARBA00023136"/>
    </source>
</evidence>
<comment type="function">
    <text evidence="10">Mitochondrial membrane ATP synthase (F(1)F(0) ATP synthase or Complex V) produces ATP from ADP in the presence of a proton gradient across the membrane which is generated by electron transport complexes of the respiratory chain. F-type ATPases consist of two structural domains, F(1) - containing the extramembraneous catalytic core, and F(0) - containing the membrane proton channel, linked together by a central stalk and a peripheral stalk. During catalysis, ATP synthesis in the catalytic domain of F(1) is coupled via a rotary mechanism of the central stalk subunits to proton translocation.</text>
</comment>
<evidence type="ECO:0000256" key="8">
    <source>
        <dbReference type="ARBA" id="ARBA00023128"/>
    </source>
</evidence>
<evidence type="ECO:0000256" key="3">
    <source>
        <dbReference type="ARBA" id="ARBA00022448"/>
    </source>
</evidence>
<evidence type="ECO:0000313" key="12">
    <source>
        <dbReference type="EMBL" id="CAH3183455.1"/>
    </source>
</evidence>
<keyword evidence="5 10" id="KW-0375">Hydrogen ion transport</keyword>
<comment type="similarity">
    <text evidence="2 10">Belongs to the ATPase d subunit family.</text>
</comment>
<organism evidence="12 13">
    <name type="scientific">Porites evermanni</name>
    <dbReference type="NCBI Taxonomy" id="104178"/>
    <lineage>
        <taxon>Eukaryota</taxon>
        <taxon>Metazoa</taxon>
        <taxon>Cnidaria</taxon>
        <taxon>Anthozoa</taxon>
        <taxon>Hexacorallia</taxon>
        <taxon>Scleractinia</taxon>
        <taxon>Fungiina</taxon>
        <taxon>Poritidae</taxon>
        <taxon>Porites</taxon>
    </lineage>
</organism>
<keyword evidence="11" id="KW-0175">Coiled coil</keyword>
<keyword evidence="4" id="KW-0138">CF(0)</keyword>
<reference evidence="12 13" key="1">
    <citation type="submission" date="2022-05" db="EMBL/GenBank/DDBJ databases">
        <authorList>
            <consortium name="Genoscope - CEA"/>
            <person name="William W."/>
        </authorList>
    </citation>
    <scope>NUCLEOTIDE SEQUENCE [LARGE SCALE GENOMIC DNA]</scope>
</reference>
<evidence type="ECO:0000256" key="1">
    <source>
        <dbReference type="ARBA" id="ARBA00004273"/>
    </source>
</evidence>
<evidence type="ECO:0000256" key="10">
    <source>
        <dbReference type="PIRNR" id="PIRNR005514"/>
    </source>
</evidence>